<dbReference type="eggNOG" id="ENOG502QWQC">
    <property type="taxonomic scope" value="Eukaryota"/>
</dbReference>
<organism evidence="1">
    <name type="scientific">Aphanomyces invadans</name>
    <dbReference type="NCBI Taxonomy" id="157072"/>
    <lineage>
        <taxon>Eukaryota</taxon>
        <taxon>Sar</taxon>
        <taxon>Stramenopiles</taxon>
        <taxon>Oomycota</taxon>
        <taxon>Saprolegniomycetes</taxon>
        <taxon>Saprolegniales</taxon>
        <taxon>Verrucalvaceae</taxon>
        <taxon>Aphanomyces</taxon>
    </lineage>
</organism>
<dbReference type="SUPFAM" id="SSF82708">
    <property type="entry name" value="R3H domain"/>
    <property type="match status" value="1"/>
</dbReference>
<evidence type="ECO:0000313" key="1">
    <source>
        <dbReference type="EMBL" id="ETW09962.1"/>
    </source>
</evidence>
<sequence>MAQPLSPSSIASDLSFVEHEDYLSSDCFSEPGSEGPISHVIGLGQPVAPLGRPTIKLPKLNPTHINIARERQIALNMIGSAQQRMVPSYIANKPPPIGKRSQNRYFNDHHFGNRAATATLEELMEHMNVSVDWKSNFEELARPENQELAEAFRNVKEPTHARTNAKQNGTHRAKPATDWTEADDMFTRVDKRARSILLSSFVSMQEFIEAVESFVVHFVQWNEVQSANVLSPRLTSWLAAPMTIDIVTPMVRDAKAAGTRSKPAKHSETVLVVPLLESPFHRLLIHATCQFYGLNSKSHFDATLKYKIMRIRRPSKRHRHPGISVSMSAFLKHCRGLLPPALVVDNQLDESAPPSSELDEIDDNGFCLVGSSEAIAV</sequence>
<dbReference type="OrthoDB" id="75169at2759"/>
<dbReference type="RefSeq" id="XP_008861373.1">
    <property type="nucleotide sequence ID" value="XM_008863151.1"/>
</dbReference>
<dbReference type="EMBL" id="KI913952">
    <property type="protein sequence ID" value="ETW09962.1"/>
    <property type="molecule type" value="Genomic_DNA"/>
</dbReference>
<accession>A0A024UVM4</accession>
<protein>
    <submittedName>
        <fullName evidence="1">Uncharacterized protein</fullName>
    </submittedName>
</protein>
<dbReference type="PANTHER" id="PTHR32019:SF2">
    <property type="entry name" value="R3H DOMAIN-CONTAINING PROTEIN 4"/>
    <property type="match status" value="1"/>
</dbReference>
<dbReference type="PANTHER" id="PTHR32019">
    <property type="entry name" value="R3H DOMAIN-CONTAINING PROTEIN 4"/>
    <property type="match status" value="1"/>
</dbReference>
<dbReference type="AlphaFoldDB" id="A0A024UVM4"/>
<gene>
    <name evidence="1" type="ORF">H310_00379</name>
</gene>
<name>A0A024UVM4_9STRA</name>
<dbReference type="InterPro" id="IPR039629">
    <property type="entry name" value="R3HDM4"/>
</dbReference>
<dbReference type="GO" id="GO:0003676">
    <property type="term" value="F:nucleic acid binding"/>
    <property type="evidence" value="ECO:0007669"/>
    <property type="project" value="InterPro"/>
</dbReference>
<proteinExistence type="predicted"/>
<dbReference type="GeneID" id="20077429"/>
<reference evidence="1" key="1">
    <citation type="submission" date="2013-12" db="EMBL/GenBank/DDBJ databases">
        <title>The Genome Sequence of Aphanomyces invadans NJM9701.</title>
        <authorList>
            <consortium name="The Broad Institute Genomics Platform"/>
            <person name="Russ C."/>
            <person name="Tyler B."/>
            <person name="van West P."/>
            <person name="Dieguez-Uribeondo J."/>
            <person name="Young S.K."/>
            <person name="Zeng Q."/>
            <person name="Gargeya S."/>
            <person name="Fitzgerald M."/>
            <person name="Abouelleil A."/>
            <person name="Alvarado L."/>
            <person name="Chapman S.B."/>
            <person name="Gainer-Dewar J."/>
            <person name="Goldberg J."/>
            <person name="Griggs A."/>
            <person name="Gujja S."/>
            <person name="Hansen M."/>
            <person name="Howarth C."/>
            <person name="Imamovic A."/>
            <person name="Ireland A."/>
            <person name="Larimer J."/>
            <person name="McCowan C."/>
            <person name="Murphy C."/>
            <person name="Pearson M."/>
            <person name="Poon T.W."/>
            <person name="Priest M."/>
            <person name="Roberts A."/>
            <person name="Saif S."/>
            <person name="Shea T."/>
            <person name="Sykes S."/>
            <person name="Wortman J."/>
            <person name="Nusbaum C."/>
            <person name="Birren B."/>
        </authorList>
    </citation>
    <scope>NUCLEOTIDE SEQUENCE [LARGE SCALE GENOMIC DNA]</scope>
    <source>
        <strain evidence="1">NJM9701</strain>
    </source>
</reference>
<dbReference type="CDD" id="cd02325">
    <property type="entry name" value="R3H"/>
    <property type="match status" value="1"/>
</dbReference>
<dbReference type="VEuPathDB" id="FungiDB:H310_00379"/>
<dbReference type="InterPro" id="IPR036867">
    <property type="entry name" value="R3H_dom_sf"/>
</dbReference>